<dbReference type="InterPro" id="IPR041562">
    <property type="entry name" value="MCM_lid"/>
</dbReference>
<dbReference type="PANTHER" id="PTHR11630">
    <property type="entry name" value="DNA REPLICATION LICENSING FACTOR MCM FAMILY MEMBER"/>
    <property type="match status" value="1"/>
</dbReference>
<sequence>MGASKNRRFIAISGRFFRRLIIGADYRFGAARYLIFLRNIGDIFRFFNPWCPMGRAGSAQPDIDRAITGQRAGLARLTYKVCWARPTHAQHGSLLLGRAGLAATMSGRATGQNGRPDPMDTSTKNPEWDAVVSSHILSVPKESEKDRRDENLANIWPLPLLRSNAERTTVRMLESLIRLAQAHAGLMFRNEVTRLDAITAILCIESSMTTSTIVDNVENALHSNFTENPDQECYLSGRYDKDRSTPSKSLKWVSTNKMKQSWYLIRKSMNTRIDYAHMGIKMCIVNDQNE</sequence>
<feature type="domain" description="MCM AAA-lid" evidence="2">
    <location>
        <begin position="165"/>
        <end position="207"/>
    </location>
</feature>
<organism evidence="3">
    <name type="scientific">Vitis vinifera</name>
    <name type="common">Grape</name>
    <dbReference type="NCBI Taxonomy" id="29760"/>
    <lineage>
        <taxon>Eukaryota</taxon>
        <taxon>Viridiplantae</taxon>
        <taxon>Streptophyta</taxon>
        <taxon>Embryophyta</taxon>
        <taxon>Tracheophyta</taxon>
        <taxon>Spermatophyta</taxon>
        <taxon>Magnoliopsida</taxon>
        <taxon>eudicotyledons</taxon>
        <taxon>Gunneridae</taxon>
        <taxon>Pentapetalae</taxon>
        <taxon>rosids</taxon>
        <taxon>Vitales</taxon>
        <taxon>Vitaceae</taxon>
        <taxon>Viteae</taxon>
        <taxon>Vitis</taxon>
    </lineage>
</organism>
<evidence type="ECO:0000313" key="3">
    <source>
        <dbReference type="EMBL" id="CAN63387.1"/>
    </source>
</evidence>
<dbReference type="GO" id="GO:0003677">
    <property type="term" value="F:DNA binding"/>
    <property type="evidence" value="ECO:0007669"/>
    <property type="project" value="InterPro"/>
</dbReference>
<proteinExistence type="predicted"/>
<dbReference type="GO" id="GO:0005524">
    <property type="term" value="F:ATP binding"/>
    <property type="evidence" value="ECO:0007669"/>
    <property type="project" value="InterPro"/>
</dbReference>
<dbReference type="InterPro" id="IPR027417">
    <property type="entry name" value="P-loop_NTPase"/>
</dbReference>
<accession>A5BE78</accession>
<reference evidence="3" key="1">
    <citation type="journal article" date="2007" name="PLoS ONE">
        <title>The first genome sequence of an elite grapevine cultivar (Pinot noir Vitis vinifera L.): coping with a highly heterozygous genome.</title>
        <authorList>
            <person name="Velasco R."/>
            <person name="Zharkikh A."/>
            <person name="Troggio M."/>
            <person name="Cartwright D.A."/>
            <person name="Cestaro A."/>
            <person name="Pruss D."/>
            <person name="Pindo M."/>
            <person name="FitzGerald L.M."/>
            <person name="Vezzulli S."/>
            <person name="Reid J."/>
            <person name="Malacarne G."/>
            <person name="Iliev D."/>
            <person name="Coppola G."/>
            <person name="Wardell B."/>
            <person name="Micheletti D."/>
            <person name="Macalma T."/>
            <person name="Facci M."/>
            <person name="Mitchell J.T."/>
            <person name="Perazzolli M."/>
            <person name="Eldredge G."/>
            <person name="Gatto P."/>
            <person name="Oyzerski R."/>
            <person name="Moretto M."/>
            <person name="Gutin N."/>
            <person name="Stefanini M."/>
            <person name="Chen Y."/>
            <person name="Segala C."/>
            <person name="Davenport C."/>
            <person name="Dematte L."/>
            <person name="Mraz A."/>
            <person name="Battilana J."/>
            <person name="Stormo K."/>
            <person name="Costa F."/>
            <person name="Tao Q."/>
            <person name="Si-Ammour A."/>
            <person name="Harkins T."/>
            <person name="Lackey A."/>
            <person name="Perbost C."/>
            <person name="Taillon B."/>
            <person name="Stella A."/>
            <person name="Solovyev V."/>
            <person name="Fawcett J.A."/>
            <person name="Sterck L."/>
            <person name="Vandepoele K."/>
            <person name="Grando S.M."/>
            <person name="Toppo S."/>
            <person name="Moser C."/>
            <person name="Lanchbury J."/>
            <person name="Bogden R."/>
            <person name="Skolnick M."/>
            <person name="Sgaramella V."/>
            <person name="Bhatnagar S.K."/>
            <person name="Fontana P."/>
            <person name="Gutin A."/>
            <person name="Van de Peer Y."/>
            <person name="Salamini F."/>
            <person name="Viola R."/>
        </authorList>
    </citation>
    <scope>NUCLEOTIDE SEQUENCE</scope>
</reference>
<dbReference type="AlphaFoldDB" id="A5BE78"/>
<dbReference type="GO" id="GO:0016787">
    <property type="term" value="F:hydrolase activity"/>
    <property type="evidence" value="ECO:0007669"/>
    <property type="project" value="UniProtKB-KW"/>
</dbReference>
<dbReference type="Gene3D" id="3.40.50.300">
    <property type="entry name" value="P-loop containing nucleotide triphosphate hydrolases"/>
    <property type="match status" value="1"/>
</dbReference>
<dbReference type="EMBL" id="AM456362">
    <property type="protein sequence ID" value="CAN63387.1"/>
    <property type="molecule type" value="Genomic_DNA"/>
</dbReference>
<name>A5BE78_VITVI</name>
<dbReference type="OrthoDB" id="271325at2759"/>
<evidence type="ECO:0000256" key="1">
    <source>
        <dbReference type="ARBA" id="ARBA00012551"/>
    </source>
</evidence>
<protein>
    <recommendedName>
        <fullName evidence="1">DNA helicase</fullName>
        <ecNumber evidence="1">3.6.4.12</ecNumber>
    </recommendedName>
</protein>
<evidence type="ECO:0000259" key="2">
    <source>
        <dbReference type="Pfam" id="PF17855"/>
    </source>
</evidence>
<gene>
    <name evidence="3" type="ORF">VITISV_017570</name>
</gene>
<dbReference type="GO" id="GO:0005634">
    <property type="term" value="C:nucleus"/>
    <property type="evidence" value="ECO:0007669"/>
    <property type="project" value="UniProtKB-SubCell"/>
</dbReference>
<dbReference type="ExpressionAtlas" id="A5BE78">
    <property type="expression patterns" value="baseline and differential"/>
</dbReference>
<dbReference type="EC" id="3.6.4.12" evidence="1"/>
<dbReference type="InterPro" id="IPR031327">
    <property type="entry name" value="MCM"/>
</dbReference>
<dbReference type="GO" id="GO:0003678">
    <property type="term" value="F:DNA helicase activity"/>
    <property type="evidence" value="ECO:0007669"/>
    <property type="project" value="UniProtKB-EC"/>
</dbReference>
<dbReference type="PANTHER" id="PTHR11630:SF48">
    <property type="entry name" value="DNA HELICASE MCM9"/>
    <property type="match status" value="1"/>
</dbReference>
<dbReference type="Pfam" id="PF17855">
    <property type="entry name" value="MCM_lid"/>
    <property type="match status" value="1"/>
</dbReference>